<name>A0A6M3JSC2_9ZZZZ</name>
<dbReference type="AlphaFoldDB" id="A0A6M3JSC2"/>
<organism evidence="1">
    <name type="scientific">viral metagenome</name>
    <dbReference type="NCBI Taxonomy" id="1070528"/>
    <lineage>
        <taxon>unclassified sequences</taxon>
        <taxon>metagenomes</taxon>
        <taxon>organismal metagenomes</taxon>
    </lineage>
</organism>
<dbReference type="EMBL" id="MT141985">
    <property type="protein sequence ID" value="QJA72873.1"/>
    <property type="molecule type" value="Genomic_DNA"/>
</dbReference>
<evidence type="ECO:0000313" key="1">
    <source>
        <dbReference type="EMBL" id="QJA72873.1"/>
    </source>
</evidence>
<reference evidence="1" key="1">
    <citation type="submission" date="2020-03" db="EMBL/GenBank/DDBJ databases">
        <title>The deep terrestrial virosphere.</title>
        <authorList>
            <person name="Holmfeldt K."/>
            <person name="Nilsson E."/>
            <person name="Simone D."/>
            <person name="Lopez-Fernandez M."/>
            <person name="Wu X."/>
            <person name="de Brujin I."/>
            <person name="Lundin D."/>
            <person name="Andersson A."/>
            <person name="Bertilsson S."/>
            <person name="Dopson M."/>
        </authorList>
    </citation>
    <scope>NUCLEOTIDE SEQUENCE</scope>
    <source>
        <strain evidence="1">MM415A02568</strain>
    </source>
</reference>
<gene>
    <name evidence="1" type="ORF">MM415A02568_0001</name>
</gene>
<protein>
    <submittedName>
        <fullName evidence="1">Uncharacterized protein</fullName>
    </submittedName>
</protein>
<sequence length="121" mass="14023">MIERVTGKNELYYFEKIIEEYEVGNLDIDDDKLIDLTNGLLDFNKNWGLDTVLNKFNPGCDFGPSLECETCHKLGENQCGYTKAIGLAVYVYRNLIKHLPEDYDLLCEFLSEQIERNLFEA</sequence>
<accession>A0A6M3JSC2</accession>
<proteinExistence type="predicted"/>